<dbReference type="EMBL" id="SUMB01000005">
    <property type="protein sequence ID" value="TJZ53143.1"/>
    <property type="molecule type" value="Genomic_DNA"/>
</dbReference>
<comment type="caution">
    <text evidence="1">The sequence shown here is derived from an EMBL/GenBank/DDBJ whole genome shotgun (WGS) entry which is preliminary data.</text>
</comment>
<gene>
    <name evidence="1" type="ORF">FCH28_17970</name>
</gene>
<dbReference type="OrthoDB" id="4320909at2"/>
<proteinExistence type="predicted"/>
<evidence type="ECO:0000313" key="2">
    <source>
        <dbReference type="Proteomes" id="UP000308697"/>
    </source>
</evidence>
<evidence type="ECO:0000313" key="1">
    <source>
        <dbReference type="EMBL" id="TJZ53143.1"/>
    </source>
</evidence>
<dbReference type="Proteomes" id="UP000308697">
    <property type="component" value="Unassembled WGS sequence"/>
</dbReference>
<protein>
    <submittedName>
        <fullName evidence="1">Uncharacterized protein</fullName>
    </submittedName>
</protein>
<accession>A0A4U0NGQ9</accession>
<reference evidence="1 2" key="1">
    <citation type="submission" date="2019-04" db="EMBL/GenBank/DDBJ databases">
        <title>Streptomyces piniterrae sp. nov., a heliquinomycin-producing actinomycete isolated from rhizosphere soil of Pinus yunnanensis.</title>
        <authorList>
            <person name="Zhuang X."/>
            <person name="Zhao J."/>
        </authorList>
    </citation>
    <scope>NUCLEOTIDE SEQUENCE [LARGE SCALE GENOMIC DNA]</scope>
    <source>
        <strain evidence="2">jys28</strain>
    </source>
</reference>
<dbReference type="AlphaFoldDB" id="A0A4U0NGQ9"/>
<sequence>MVTGLRRLPWDGPEGKPTYLSTDGGHCLLSRLADQVEREQLDTAQTVVRLARDMLDGTNVAAPDEVRFAAIRLIECLTDTLRVAEARGASLPPQPEDPG</sequence>
<keyword evidence="2" id="KW-1185">Reference proteome</keyword>
<organism evidence="1 2">
    <name type="scientific">Streptomyces piniterrae</name>
    <dbReference type="NCBI Taxonomy" id="2571125"/>
    <lineage>
        <taxon>Bacteria</taxon>
        <taxon>Bacillati</taxon>
        <taxon>Actinomycetota</taxon>
        <taxon>Actinomycetes</taxon>
        <taxon>Kitasatosporales</taxon>
        <taxon>Streptomycetaceae</taxon>
        <taxon>Streptomyces</taxon>
    </lineage>
</organism>
<name>A0A4U0NGQ9_9ACTN</name>